<organism evidence="1 2">
    <name type="scientific">Gossypium darwinii</name>
    <name type="common">Darwin's cotton</name>
    <name type="synonym">Gossypium barbadense var. darwinii</name>
    <dbReference type="NCBI Taxonomy" id="34276"/>
    <lineage>
        <taxon>Eukaryota</taxon>
        <taxon>Viridiplantae</taxon>
        <taxon>Streptophyta</taxon>
        <taxon>Embryophyta</taxon>
        <taxon>Tracheophyta</taxon>
        <taxon>Spermatophyta</taxon>
        <taxon>Magnoliopsida</taxon>
        <taxon>eudicotyledons</taxon>
        <taxon>Gunneridae</taxon>
        <taxon>Pentapetalae</taxon>
        <taxon>rosids</taxon>
        <taxon>malvids</taxon>
        <taxon>Malvales</taxon>
        <taxon>Malvaceae</taxon>
        <taxon>Malvoideae</taxon>
        <taxon>Gossypium</taxon>
    </lineage>
</organism>
<proteinExistence type="predicted"/>
<keyword evidence="2" id="KW-1185">Reference proteome</keyword>
<name>A0A5D2FVV0_GOSDA</name>
<gene>
    <name evidence="1" type="ORF">ES288_A07G099100v1</name>
</gene>
<dbReference type="AlphaFoldDB" id="A0A5D2FVV0"/>
<sequence length="107" mass="11471">MLCPSNFTKTVNSISLNKISFIRSEKVTAGTSSIMVVFTTHSSNSKSFSLPAIGTERSKANSTVWPPKSLSFHDMTDCESGSPAIIVSSSTKCSLNLTFLVFRSLSG</sequence>
<evidence type="ECO:0000313" key="1">
    <source>
        <dbReference type="EMBL" id="TYH09478.1"/>
    </source>
</evidence>
<protein>
    <submittedName>
        <fullName evidence="1">Uncharacterized protein</fullName>
    </submittedName>
</protein>
<dbReference type="EMBL" id="CM017694">
    <property type="protein sequence ID" value="TYH09478.1"/>
    <property type="molecule type" value="Genomic_DNA"/>
</dbReference>
<dbReference type="Proteomes" id="UP000323506">
    <property type="component" value="Chromosome A07"/>
</dbReference>
<evidence type="ECO:0000313" key="2">
    <source>
        <dbReference type="Proteomes" id="UP000323506"/>
    </source>
</evidence>
<reference evidence="1 2" key="1">
    <citation type="submission" date="2019-06" db="EMBL/GenBank/DDBJ databases">
        <title>WGS assembly of Gossypium darwinii.</title>
        <authorList>
            <person name="Chen Z.J."/>
            <person name="Sreedasyam A."/>
            <person name="Ando A."/>
            <person name="Song Q."/>
            <person name="De L."/>
            <person name="Hulse-Kemp A."/>
            <person name="Ding M."/>
            <person name="Ye W."/>
            <person name="Kirkbride R."/>
            <person name="Jenkins J."/>
            <person name="Plott C."/>
            <person name="Lovell J."/>
            <person name="Lin Y.-M."/>
            <person name="Vaughn R."/>
            <person name="Liu B."/>
            <person name="Li W."/>
            <person name="Simpson S."/>
            <person name="Scheffler B."/>
            <person name="Saski C."/>
            <person name="Grover C."/>
            <person name="Hu G."/>
            <person name="Conover J."/>
            <person name="Carlson J."/>
            <person name="Shu S."/>
            <person name="Boston L."/>
            <person name="Williams M."/>
            <person name="Peterson D."/>
            <person name="Mcgee K."/>
            <person name="Jones D."/>
            <person name="Wendel J."/>
            <person name="Stelly D."/>
            <person name="Grimwood J."/>
            <person name="Schmutz J."/>
        </authorList>
    </citation>
    <scope>NUCLEOTIDE SEQUENCE [LARGE SCALE GENOMIC DNA]</scope>
    <source>
        <strain evidence="1">1808015.09</strain>
    </source>
</reference>
<accession>A0A5D2FVV0</accession>